<dbReference type="EMBL" id="JAESDN010000007">
    <property type="protein sequence ID" value="KAG7047564.1"/>
    <property type="molecule type" value="Genomic_DNA"/>
</dbReference>
<evidence type="ECO:0000256" key="1">
    <source>
        <dbReference type="SAM" id="MobiDB-lite"/>
    </source>
</evidence>
<feature type="compositionally biased region" description="Basic and acidic residues" evidence="1">
    <location>
        <begin position="52"/>
        <end position="61"/>
    </location>
</feature>
<gene>
    <name evidence="2" type="ORF">JMJ77_010913</name>
</gene>
<sequence>MNKHMTEGFGFGGSPRSSPSREGRKMSKIKGYSLQSAICRELPMKTAYPYRPRKDNPDRHGNTASLVSEHLLPNLAYLRDSADN</sequence>
<keyword evidence="3" id="KW-1185">Reference proteome</keyword>
<proteinExistence type="predicted"/>
<name>A0A9P7R3J0_9PEZI</name>
<evidence type="ECO:0000313" key="3">
    <source>
        <dbReference type="Proteomes" id="UP000699042"/>
    </source>
</evidence>
<organism evidence="2 3">
    <name type="scientific">Colletotrichum scovillei</name>
    <dbReference type="NCBI Taxonomy" id="1209932"/>
    <lineage>
        <taxon>Eukaryota</taxon>
        <taxon>Fungi</taxon>
        <taxon>Dikarya</taxon>
        <taxon>Ascomycota</taxon>
        <taxon>Pezizomycotina</taxon>
        <taxon>Sordariomycetes</taxon>
        <taxon>Hypocreomycetidae</taxon>
        <taxon>Glomerellales</taxon>
        <taxon>Glomerellaceae</taxon>
        <taxon>Colletotrichum</taxon>
        <taxon>Colletotrichum acutatum species complex</taxon>
    </lineage>
</organism>
<protein>
    <submittedName>
        <fullName evidence="2">Uncharacterized protein</fullName>
    </submittedName>
</protein>
<feature type="region of interest" description="Disordered" evidence="1">
    <location>
        <begin position="48"/>
        <end position="67"/>
    </location>
</feature>
<comment type="caution">
    <text evidence="2">The sequence shown here is derived from an EMBL/GenBank/DDBJ whole genome shotgun (WGS) entry which is preliminary data.</text>
</comment>
<reference evidence="2" key="1">
    <citation type="submission" date="2021-05" db="EMBL/GenBank/DDBJ databases">
        <title>Comparative genomics of three Colletotrichum scovillei strains and genetic complementation revealed genes involved fungal growth and virulence on chili pepper.</title>
        <authorList>
            <person name="Hsieh D.-K."/>
            <person name="Chuang S.-C."/>
            <person name="Chen C.-Y."/>
            <person name="Chao Y.-T."/>
            <person name="Lu M.-Y.J."/>
            <person name="Lee M.-H."/>
            <person name="Shih M.-C."/>
        </authorList>
    </citation>
    <scope>NUCLEOTIDE SEQUENCE</scope>
    <source>
        <strain evidence="2">Coll-153</strain>
    </source>
</reference>
<dbReference type="Proteomes" id="UP000699042">
    <property type="component" value="Unassembled WGS sequence"/>
</dbReference>
<accession>A0A9P7R3J0</accession>
<dbReference type="AlphaFoldDB" id="A0A9P7R3J0"/>
<evidence type="ECO:0000313" key="2">
    <source>
        <dbReference type="EMBL" id="KAG7047564.1"/>
    </source>
</evidence>
<feature type="region of interest" description="Disordered" evidence="1">
    <location>
        <begin position="1"/>
        <end position="30"/>
    </location>
</feature>